<keyword evidence="5 8" id="KW-0472">Membrane</keyword>
<proteinExistence type="evidence at transcript level"/>
<dbReference type="Pfam" id="PF07690">
    <property type="entry name" value="MFS_1"/>
    <property type="match status" value="1"/>
</dbReference>
<dbReference type="SUPFAM" id="SSF103473">
    <property type="entry name" value="MFS general substrate transporter"/>
    <property type="match status" value="1"/>
</dbReference>
<organism evidence="10">
    <name type="scientific">Perkinsus chesapeaki</name>
    <name type="common">Clam parasite</name>
    <name type="synonym">Perkinsus andrewsi</name>
    <dbReference type="NCBI Taxonomy" id="330153"/>
    <lineage>
        <taxon>Eukaryota</taxon>
        <taxon>Sar</taxon>
        <taxon>Alveolata</taxon>
        <taxon>Perkinsozoa</taxon>
        <taxon>Perkinsea</taxon>
        <taxon>Perkinsida</taxon>
        <taxon>Perkinsidae</taxon>
        <taxon>Perkinsus</taxon>
    </lineage>
</organism>
<feature type="transmembrane region" description="Helical" evidence="8">
    <location>
        <begin position="59"/>
        <end position="80"/>
    </location>
</feature>
<feature type="transmembrane region" description="Helical" evidence="8">
    <location>
        <begin position="330"/>
        <end position="355"/>
    </location>
</feature>
<dbReference type="PROSITE" id="PS50850">
    <property type="entry name" value="MFS"/>
    <property type="match status" value="1"/>
</dbReference>
<evidence type="ECO:0000256" key="8">
    <source>
        <dbReference type="SAM" id="Phobius"/>
    </source>
</evidence>
<evidence type="ECO:0000256" key="4">
    <source>
        <dbReference type="ARBA" id="ARBA00022989"/>
    </source>
</evidence>
<dbReference type="EMBL" id="EF134033">
    <property type="protein sequence ID" value="ABV22147.1"/>
    <property type="molecule type" value="mRNA"/>
</dbReference>
<dbReference type="InterPro" id="IPR011701">
    <property type="entry name" value="MFS"/>
</dbReference>
<keyword evidence="4 8" id="KW-1133">Transmembrane helix</keyword>
<dbReference type="GO" id="GO:0022857">
    <property type="term" value="F:transmembrane transporter activity"/>
    <property type="evidence" value="ECO:0007669"/>
    <property type="project" value="InterPro"/>
</dbReference>
<dbReference type="PANTHER" id="PTHR23505:SF79">
    <property type="entry name" value="PROTEIN SPINSTER"/>
    <property type="match status" value="1"/>
</dbReference>
<dbReference type="GO" id="GO:0016020">
    <property type="term" value="C:membrane"/>
    <property type="evidence" value="ECO:0007669"/>
    <property type="project" value="UniProtKB-SubCell"/>
</dbReference>
<dbReference type="Gene3D" id="1.20.1250.20">
    <property type="entry name" value="MFS general substrate transporter like domains"/>
    <property type="match status" value="1"/>
</dbReference>
<comment type="subcellular location">
    <subcellularLocation>
        <location evidence="1">Membrane</location>
        <topology evidence="1">Multi-pass membrane protein</topology>
    </subcellularLocation>
</comment>
<evidence type="ECO:0000256" key="7">
    <source>
        <dbReference type="SAM" id="MobiDB-lite"/>
    </source>
</evidence>
<name>A7YXL8_PERCH</name>
<protein>
    <submittedName>
        <fullName evidence="10">Transporter</fullName>
    </submittedName>
</protein>
<dbReference type="InterPro" id="IPR044770">
    <property type="entry name" value="MFS_spinster-like"/>
</dbReference>
<keyword evidence="2" id="KW-0813">Transport</keyword>
<feature type="transmembrane region" description="Helical" evidence="8">
    <location>
        <begin position="180"/>
        <end position="200"/>
    </location>
</feature>
<evidence type="ECO:0000256" key="2">
    <source>
        <dbReference type="ARBA" id="ARBA00022448"/>
    </source>
</evidence>
<feature type="transmembrane region" description="Helical" evidence="8">
    <location>
        <begin position="87"/>
        <end position="109"/>
    </location>
</feature>
<feature type="transmembrane region" description="Helical" evidence="8">
    <location>
        <begin position="150"/>
        <end position="168"/>
    </location>
</feature>
<evidence type="ECO:0000313" key="10">
    <source>
        <dbReference type="EMBL" id="ABV22147.1"/>
    </source>
</evidence>
<dbReference type="InterPro" id="IPR020846">
    <property type="entry name" value="MFS_dom"/>
</dbReference>
<feature type="transmembrane region" description="Helical" evidence="8">
    <location>
        <begin position="396"/>
        <end position="417"/>
    </location>
</feature>
<sequence>MASSQNKTTPSSRPQPPSRPETHLIFFTICEILVYFDRGLIAGLNLYLKDSLNLTDFEVGLLGGMFILGYVVASPIFALLGQISGVWTIRSICIGLVVWVLANILTGVVPTSFGLIVACRTLTGVGEAAFCSLAPPIIDDSAPAGKGSTYLGIFFMALYVGQALGYVGSGFFPTWESGQYGFLGEALLMIIVIVIALMWQKRFKVPDRNPSDYNGGILRQFVVLVGSPTYMTLIIGYSAFMFAVGGFAYWGPAAIQVIWGASQTVGSMGFGALTVVCGVIGTLLGGYLLDVLSRKFAGKKSRLHVSCVISFVLLAIAIPFAIAGGWSNSVYLFFALMFIVEFFLFATTAPSNVAIMESVPSHLRGQAIAISVGVSHILGDFPSPILMGIWNDNIGYRWSLCICGCWLILGLVLWFAASFLSRRTVDPPASSEVSVDSVEAKSSSSKVVEP</sequence>
<feature type="domain" description="Major facilitator superfamily (MFS) profile" evidence="9">
    <location>
        <begin position="23"/>
        <end position="422"/>
    </location>
</feature>
<feature type="transmembrane region" description="Helical" evidence="8">
    <location>
        <begin position="221"/>
        <end position="250"/>
    </location>
</feature>
<evidence type="ECO:0000256" key="3">
    <source>
        <dbReference type="ARBA" id="ARBA00022692"/>
    </source>
</evidence>
<feature type="transmembrane region" description="Helical" evidence="8">
    <location>
        <begin position="367"/>
        <end position="390"/>
    </location>
</feature>
<evidence type="ECO:0000256" key="5">
    <source>
        <dbReference type="ARBA" id="ARBA00023136"/>
    </source>
</evidence>
<feature type="region of interest" description="Disordered" evidence="7">
    <location>
        <begin position="426"/>
        <end position="450"/>
    </location>
</feature>
<dbReference type="AlphaFoldDB" id="A7YXL8"/>
<accession>A7YXL8</accession>
<dbReference type="InterPro" id="IPR036259">
    <property type="entry name" value="MFS_trans_sf"/>
</dbReference>
<feature type="transmembrane region" description="Helical" evidence="8">
    <location>
        <begin position="270"/>
        <end position="291"/>
    </location>
</feature>
<evidence type="ECO:0000256" key="6">
    <source>
        <dbReference type="ARBA" id="ARBA00024338"/>
    </source>
</evidence>
<feature type="transmembrane region" description="Helical" evidence="8">
    <location>
        <begin position="303"/>
        <end position="324"/>
    </location>
</feature>
<keyword evidence="3 8" id="KW-0812">Transmembrane</keyword>
<reference evidence="10" key="1">
    <citation type="journal article" date="2007" name="Proc. Natl. Acad. Sci. U.S.A.">
        <title>Spliced leader RNA trans-splicing in dinoflagellates.</title>
        <authorList>
            <person name="Zhang H."/>
            <person name="Hou Y."/>
            <person name="Miranda L."/>
            <person name="Campbell D.A."/>
            <person name="Sturm N.R."/>
            <person name="Gaasterland T."/>
            <person name="Lin S."/>
        </authorList>
    </citation>
    <scope>NUCLEOTIDE SEQUENCE</scope>
    <source>
        <strain evidence="10">Pch_cDNA2</strain>
    </source>
</reference>
<feature type="transmembrane region" description="Helical" evidence="8">
    <location>
        <begin position="24"/>
        <end position="47"/>
    </location>
</feature>
<dbReference type="PANTHER" id="PTHR23505">
    <property type="entry name" value="SPINSTER"/>
    <property type="match status" value="1"/>
</dbReference>
<evidence type="ECO:0000259" key="9">
    <source>
        <dbReference type="PROSITE" id="PS50850"/>
    </source>
</evidence>
<evidence type="ECO:0000256" key="1">
    <source>
        <dbReference type="ARBA" id="ARBA00004141"/>
    </source>
</evidence>
<comment type="similarity">
    <text evidence="6">Belongs to the major facilitator superfamily. Spinster (TC 2.A.1.49) family.</text>
</comment>